<keyword evidence="8" id="KW-0808">Transferase</keyword>
<name>A0A835Z5M7_9STRA</name>
<evidence type="ECO:0000313" key="21">
    <source>
        <dbReference type="EMBL" id="KAG5187686.1"/>
    </source>
</evidence>
<evidence type="ECO:0000256" key="5">
    <source>
        <dbReference type="ARBA" id="ARBA00010195"/>
    </source>
</evidence>
<dbReference type="EC" id="2.4.2.26" evidence="6"/>
<dbReference type="InterPro" id="IPR003406">
    <property type="entry name" value="Glyco_trans_14"/>
</dbReference>
<dbReference type="Pfam" id="PF02485">
    <property type="entry name" value="Branch"/>
    <property type="match status" value="1"/>
</dbReference>
<evidence type="ECO:0000256" key="10">
    <source>
        <dbReference type="ARBA" id="ARBA00022723"/>
    </source>
</evidence>
<keyword evidence="10" id="KW-0479">Metal-binding</keyword>
<organism evidence="21 22">
    <name type="scientific">Tribonema minus</name>
    <dbReference type="NCBI Taxonomy" id="303371"/>
    <lineage>
        <taxon>Eukaryota</taxon>
        <taxon>Sar</taxon>
        <taxon>Stramenopiles</taxon>
        <taxon>Ochrophyta</taxon>
        <taxon>PX clade</taxon>
        <taxon>Xanthophyceae</taxon>
        <taxon>Tribonematales</taxon>
        <taxon>Tribonemataceae</taxon>
        <taxon>Tribonema</taxon>
    </lineage>
</organism>
<keyword evidence="16" id="KW-1015">Disulfide bond</keyword>
<dbReference type="Proteomes" id="UP000664859">
    <property type="component" value="Unassembled WGS sequence"/>
</dbReference>
<comment type="pathway">
    <text evidence="3">Glycan metabolism; chondroitin sulfate biosynthesis.</text>
</comment>
<feature type="region of interest" description="Disordered" evidence="20">
    <location>
        <begin position="19"/>
        <end position="41"/>
    </location>
</feature>
<keyword evidence="13" id="KW-1133">Transmembrane helix</keyword>
<dbReference type="GO" id="GO:0046872">
    <property type="term" value="F:metal ion binding"/>
    <property type="evidence" value="ECO:0007669"/>
    <property type="project" value="UniProtKB-KW"/>
</dbReference>
<evidence type="ECO:0000256" key="12">
    <source>
        <dbReference type="ARBA" id="ARBA00022968"/>
    </source>
</evidence>
<dbReference type="GO" id="GO:0015012">
    <property type="term" value="P:heparan sulfate proteoglycan biosynthetic process"/>
    <property type="evidence" value="ECO:0007669"/>
    <property type="project" value="UniProtKB-UniPathway"/>
</dbReference>
<comment type="subcellular location">
    <subcellularLocation>
        <location evidence="2">Endoplasmic reticulum membrane</location>
        <topology evidence="2">Single-pass type II membrane protein</topology>
    </subcellularLocation>
    <subcellularLocation>
        <location evidence="1">Golgi apparatus membrane</location>
        <topology evidence="1">Single-pass type II membrane protein</topology>
    </subcellularLocation>
</comment>
<dbReference type="GO" id="GO:0005789">
    <property type="term" value="C:endoplasmic reticulum membrane"/>
    <property type="evidence" value="ECO:0007669"/>
    <property type="project" value="UniProtKB-SubCell"/>
</dbReference>
<evidence type="ECO:0000256" key="18">
    <source>
        <dbReference type="ARBA" id="ARBA00042865"/>
    </source>
</evidence>
<evidence type="ECO:0000256" key="1">
    <source>
        <dbReference type="ARBA" id="ARBA00004323"/>
    </source>
</evidence>
<dbReference type="OrthoDB" id="2019572at2759"/>
<sequence>MVLIRYQLATSILGPATRLPRFGSDGDPPPTSTYGGDSGASEPIREARIAYAITVAGDGEYHGLKRLLKYLYHPDNLYYIHVDSKATAMTRLQIEHLLKETWVKRPRTGAQVGLPSNLVMVGNPVSVAWGGLSLLLTSVYLMAVAVDSGERWDYWVNVSPSDMPMLPQSEIMELLAEPARRGMSFISGQRVKWTNSTEQYDRREAIYDDAQMYQYDRREAIYDDAQMYQRTNSMEQDDCREAMYDDAQMYQWTNSTEQYDRREAMYDNAQMYQIPTEPVRKNKRGHYPTMVEYIVKSNDNTARLLLAYLASALVPDELFFGTLTCHKQRRREGLVVSSQQPSTISRAPPSATRSSCKPFDFNSLIAVASPLAQVRYAHWPGGRVPHPTVLDEKLVGPATESGCLFGRKFRVARPGQGAFRVARPGQGMVRSIIWLDKYLKDTSKTKRRMARARALLDFAPGDTPYKPRFCDEEPQSL</sequence>
<dbReference type="UniPathway" id="UPA00756"/>
<dbReference type="GO" id="GO:0050650">
    <property type="term" value="P:chondroitin sulfate proteoglycan biosynthetic process"/>
    <property type="evidence" value="ECO:0007669"/>
    <property type="project" value="TreeGrafter"/>
</dbReference>
<dbReference type="EMBL" id="JAFCMP010000085">
    <property type="protein sequence ID" value="KAG5187686.1"/>
    <property type="molecule type" value="Genomic_DNA"/>
</dbReference>
<dbReference type="InterPro" id="IPR043538">
    <property type="entry name" value="XYLT"/>
</dbReference>
<evidence type="ECO:0000256" key="4">
    <source>
        <dbReference type="ARBA" id="ARBA00005093"/>
    </source>
</evidence>
<keyword evidence="17" id="KW-0325">Glycoprotein</keyword>
<evidence type="ECO:0000256" key="13">
    <source>
        <dbReference type="ARBA" id="ARBA00022989"/>
    </source>
</evidence>
<comment type="catalytic activity">
    <reaction evidence="19">
        <text>UDP-alpha-D-xylose + L-seryl-[protein] = 3-O-(beta-D-xylosyl)-L-seryl-[protein] + UDP + H(+)</text>
        <dbReference type="Rhea" id="RHEA:50192"/>
        <dbReference type="Rhea" id="RHEA-COMP:9863"/>
        <dbReference type="Rhea" id="RHEA-COMP:12567"/>
        <dbReference type="ChEBI" id="CHEBI:15378"/>
        <dbReference type="ChEBI" id="CHEBI:29999"/>
        <dbReference type="ChEBI" id="CHEBI:57632"/>
        <dbReference type="ChEBI" id="CHEBI:58223"/>
        <dbReference type="ChEBI" id="CHEBI:132085"/>
        <dbReference type="EC" id="2.4.2.26"/>
    </reaction>
</comment>
<keyword evidence="22" id="KW-1185">Reference proteome</keyword>
<keyword evidence="11" id="KW-0256">Endoplasmic reticulum</keyword>
<evidence type="ECO:0000256" key="20">
    <source>
        <dbReference type="SAM" id="MobiDB-lite"/>
    </source>
</evidence>
<dbReference type="GO" id="GO:0030158">
    <property type="term" value="F:protein xylosyltransferase activity"/>
    <property type="evidence" value="ECO:0007669"/>
    <property type="project" value="UniProtKB-EC"/>
</dbReference>
<dbReference type="GO" id="GO:0000139">
    <property type="term" value="C:Golgi membrane"/>
    <property type="evidence" value="ECO:0007669"/>
    <property type="project" value="UniProtKB-SubCell"/>
</dbReference>
<evidence type="ECO:0000256" key="8">
    <source>
        <dbReference type="ARBA" id="ARBA00022679"/>
    </source>
</evidence>
<evidence type="ECO:0000256" key="3">
    <source>
        <dbReference type="ARBA" id="ARBA00004840"/>
    </source>
</evidence>
<comment type="pathway">
    <text evidence="4">Glycan metabolism; heparan sulfate biosynthesis.</text>
</comment>
<keyword evidence="9" id="KW-0812">Transmembrane</keyword>
<evidence type="ECO:0000256" key="7">
    <source>
        <dbReference type="ARBA" id="ARBA00022676"/>
    </source>
</evidence>
<keyword evidence="14" id="KW-0333">Golgi apparatus</keyword>
<evidence type="ECO:0000313" key="22">
    <source>
        <dbReference type="Proteomes" id="UP000664859"/>
    </source>
</evidence>
<evidence type="ECO:0000256" key="15">
    <source>
        <dbReference type="ARBA" id="ARBA00023136"/>
    </source>
</evidence>
<gene>
    <name evidence="21" type="ORF">JKP88DRAFT_306750</name>
</gene>
<evidence type="ECO:0000256" key="14">
    <source>
        <dbReference type="ARBA" id="ARBA00023034"/>
    </source>
</evidence>
<evidence type="ECO:0000256" key="9">
    <source>
        <dbReference type="ARBA" id="ARBA00022692"/>
    </source>
</evidence>
<dbReference type="PANTHER" id="PTHR46025:SF3">
    <property type="entry name" value="XYLOSYLTRANSFERASE OXT"/>
    <property type="match status" value="1"/>
</dbReference>
<evidence type="ECO:0000256" key="17">
    <source>
        <dbReference type="ARBA" id="ARBA00023180"/>
    </source>
</evidence>
<evidence type="ECO:0000256" key="2">
    <source>
        <dbReference type="ARBA" id="ARBA00004648"/>
    </source>
</evidence>
<comment type="similarity">
    <text evidence="5">Belongs to the glycosyltransferase 14 family. XylT subfamily.</text>
</comment>
<proteinExistence type="inferred from homology"/>
<accession>A0A835Z5M7</accession>
<dbReference type="AlphaFoldDB" id="A0A835Z5M7"/>
<evidence type="ECO:0000256" key="16">
    <source>
        <dbReference type="ARBA" id="ARBA00023157"/>
    </source>
</evidence>
<evidence type="ECO:0000256" key="6">
    <source>
        <dbReference type="ARBA" id="ARBA00011972"/>
    </source>
</evidence>
<protein>
    <recommendedName>
        <fullName evidence="6">protein xylosyltransferase</fullName>
        <ecNumber evidence="6">2.4.2.26</ecNumber>
    </recommendedName>
    <alternativeName>
        <fullName evidence="18">Peptide O-xylosyltransferase</fullName>
    </alternativeName>
</protein>
<reference evidence="21" key="1">
    <citation type="submission" date="2021-02" db="EMBL/GenBank/DDBJ databases">
        <title>First Annotated Genome of the Yellow-green Alga Tribonema minus.</title>
        <authorList>
            <person name="Mahan K.M."/>
        </authorList>
    </citation>
    <scope>NUCLEOTIDE SEQUENCE</scope>
    <source>
        <strain evidence="21">UTEX B ZZ1240</strain>
    </source>
</reference>
<dbReference type="PANTHER" id="PTHR46025">
    <property type="entry name" value="XYLOSYLTRANSFERASE OXT"/>
    <property type="match status" value="1"/>
</dbReference>
<keyword evidence="12" id="KW-0735">Signal-anchor</keyword>
<evidence type="ECO:0000256" key="19">
    <source>
        <dbReference type="ARBA" id="ARBA00047847"/>
    </source>
</evidence>
<keyword evidence="15" id="KW-0472">Membrane</keyword>
<keyword evidence="7" id="KW-0328">Glycosyltransferase</keyword>
<evidence type="ECO:0000256" key="11">
    <source>
        <dbReference type="ARBA" id="ARBA00022824"/>
    </source>
</evidence>
<dbReference type="UniPathway" id="UPA00755"/>
<comment type="caution">
    <text evidence="21">The sequence shown here is derived from an EMBL/GenBank/DDBJ whole genome shotgun (WGS) entry which is preliminary data.</text>
</comment>